<comment type="caution">
    <text evidence="2">The sequence shown here is derived from an EMBL/GenBank/DDBJ whole genome shotgun (WGS) entry which is preliminary data.</text>
</comment>
<accession>A0A3N0ECV2</accession>
<dbReference type="PANTHER" id="PTHR30092:SF0">
    <property type="entry name" value="INNER MEMBRANE PROTEIN CRED"/>
    <property type="match status" value="1"/>
</dbReference>
<proteinExistence type="predicted"/>
<keyword evidence="3" id="KW-1185">Reference proteome</keyword>
<feature type="transmembrane region" description="Helical" evidence="1">
    <location>
        <begin position="406"/>
        <end position="425"/>
    </location>
</feature>
<feature type="transmembrane region" description="Helical" evidence="1">
    <location>
        <begin position="352"/>
        <end position="369"/>
    </location>
</feature>
<name>A0A3N0ECV2_SINP1</name>
<feature type="transmembrane region" description="Helical" evidence="1">
    <location>
        <begin position="381"/>
        <end position="400"/>
    </location>
</feature>
<dbReference type="PANTHER" id="PTHR30092">
    <property type="entry name" value="INNER MEMBRANE PROTEIN CRED"/>
    <property type="match status" value="1"/>
</dbReference>
<dbReference type="GO" id="GO:0005886">
    <property type="term" value="C:plasma membrane"/>
    <property type="evidence" value="ECO:0007669"/>
    <property type="project" value="TreeGrafter"/>
</dbReference>
<dbReference type="Proteomes" id="UP000267469">
    <property type="component" value="Unassembled WGS sequence"/>
</dbReference>
<keyword evidence="1" id="KW-0472">Membrane</keyword>
<dbReference type="PIRSF" id="PIRSF004548">
    <property type="entry name" value="CreD"/>
    <property type="match status" value="1"/>
</dbReference>
<feature type="transmembrane region" description="Helical" evidence="1">
    <location>
        <begin position="20"/>
        <end position="40"/>
    </location>
</feature>
<evidence type="ECO:0000313" key="3">
    <source>
        <dbReference type="Proteomes" id="UP000267469"/>
    </source>
</evidence>
<dbReference type="NCBIfam" id="NF008712">
    <property type="entry name" value="PRK11715.1-1"/>
    <property type="match status" value="1"/>
</dbReference>
<feature type="transmembrane region" description="Helical" evidence="1">
    <location>
        <begin position="430"/>
        <end position="449"/>
    </location>
</feature>
<dbReference type="AlphaFoldDB" id="A0A3N0ECV2"/>
<dbReference type="InterPro" id="IPR010364">
    <property type="entry name" value="Uncharacterised_IM_CreD"/>
</dbReference>
<protein>
    <submittedName>
        <fullName evidence="2">Cell envelope integrity protein CreD</fullName>
    </submittedName>
</protein>
<dbReference type="EMBL" id="RJTM01000086">
    <property type="protein sequence ID" value="RNL85658.1"/>
    <property type="molecule type" value="Genomic_DNA"/>
</dbReference>
<dbReference type="Pfam" id="PF06123">
    <property type="entry name" value="CreD"/>
    <property type="match status" value="1"/>
</dbReference>
<keyword evidence="1" id="KW-0812">Transmembrane</keyword>
<evidence type="ECO:0000313" key="2">
    <source>
        <dbReference type="EMBL" id="RNL85658.1"/>
    </source>
</evidence>
<gene>
    <name evidence="2" type="primary">creD</name>
    <name evidence="2" type="ORF">ED312_12400</name>
</gene>
<keyword evidence="1" id="KW-1133">Transmembrane helix</keyword>
<evidence type="ECO:0000256" key="1">
    <source>
        <dbReference type="SAM" id="Phobius"/>
    </source>
</evidence>
<sequence>MEQSQKNTGKLGNWIRTSVTARMFMIGILILVLLIPLTFIKDLIRERSQRKQDVMKEISKKWGGEVLFYGPVMEIPFKTFQEKTVVDESTKKIYTETIESVEYAYFFPETLDIDTKVDPEEKYYGIYKTSVYESSMNISGSFTKPDFSEKEVEEKHILWDKAKIVFRMSNQKGVSNKVEIRLGANAYAFKSRYTTDDVYESDFPALNTLESSLLKKEDIPMEHTSDFSMKLNIKGSQQISFIPAGKQTTVNMVSDWKTANFFGEFLPYNDDKVHENGFDARWKILDINRPFSQQYFNQLPRLNSYAFGVNFMIPVDEYQKSERSAKYGFMVICLTFLVFFLIQTMSGINIHPFQYLMIGLALTMFYTLLISISEHSNFFKAYLVAGISVVALITAYSVSILRSRSFPMFIFLSLTALYSFIYVIIQLENYALLVGSTGLFLILAIIMFVSRKIDWGNS</sequence>
<dbReference type="RefSeq" id="WP_123216336.1">
    <property type="nucleotide sequence ID" value="NZ_RJTM01000086.1"/>
</dbReference>
<reference evidence="2 3" key="1">
    <citation type="submission" date="2018-10" db="EMBL/GenBank/DDBJ databases">
        <title>Sinomicrobium pectinilyticum sp. nov., a pectinase-producing bacterium isolated from alkaline and saline soil, and emended description of the genus Sinomicrobium.</title>
        <authorList>
            <person name="Cheng B."/>
            <person name="Li C."/>
            <person name="Lai Q."/>
            <person name="Du M."/>
            <person name="Shao Z."/>
            <person name="Xu P."/>
            <person name="Yang C."/>
        </authorList>
    </citation>
    <scope>NUCLEOTIDE SEQUENCE [LARGE SCALE GENOMIC DNA]</scope>
    <source>
        <strain evidence="2 3">5DNS001</strain>
    </source>
</reference>
<feature type="transmembrane region" description="Helical" evidence="1">
    <location>
        <begin position="327"/>
        <end position="346"/>
    </location>
</feature>
<organism evidence="2 3">
    <name type="scientific">Sinomicrobium pectinilyticum</name>
    <dbReference type="NCBI Taxonomy" id="1084421"/>
    <lineage>
        <taxon>Bacteria</taxon>
        <taxon>Pseudomonadati</taxon>
        <taxon>Bacteroidota</taxon>
        <taxon>Flavobacteriia</taxon>
        <taxon>Flavobacteriales</taxon>
        <taxon>Flavobacteriaceae</taxon>
        <taxon>Sinomicrobium</taxon>
    </lineage>
</organism>
<dbReference type="OrthoDB" id="9791851at2"/>